<evidence type="ECO:0000256" key="2">
    <source>
        <dbReference type="ARBA" id="ARBA00022448"/>
    </source>
</evidence>
<keyword evidence="5 7" id="KW-1133">Transmembrane helix</keyword>
<dbReference type="EMBL" id="BAABDF010000003">
    <property type="protein sequence ID" value="GAA3860530.1"/>
    <property type="molecule type" value="Genomic_DNA"/>
</dbReference>
<evidence type="ECO:0000256" key="6">
    <source>
        <dbReference type="ARBA" id="ARBA00023136"/>
    </source>
</evidence>
<comment type="subcellular location">
    <subcellularLocation>
        <location evidence="1">Cell membrane</location>
        <topology evidence="1">Multi-pass membrane protein</topology>
    </subcellularLocation>
</comment>
<evidence type="ECO:0000313" key="8">
    <source>
        <dbReference type="EMBL" id="GAA3860530.1"/>
    </source>
</evidence>
<keyword evidence="3" id="KW-1003">Cell membrane</keyword>
<feature type="transmembrane region" description="Helical" evidence="7">
    <location>
        <begin position="153"/>
        <end position="173"/>
    </location>
</feature>
<evidence type="ECO:0000256" key="4">
    <source>
        <dbReference type="ARBA" id="ARBA00022692"/>
    </source>
</evidence>
<accession>A0ABP7JZD4</accession>
<dbReference type="Pfam" id="PF01891">
    <property type="entry name" value="CbiM"/>
    <property type="match status" value="1"/>
</dbReference>
<keyword evidence="6 7" id="KW-0472">Membrane</keyword>
<sequence length="228" mass="23793">MEDENLHIEPGLVNGAKIALSYATAAGAAGIGVKFALEALRERGLPSFVARTAIASLATLISFQLLPHAPVGVSEVHFIFGSTLFLLFGAAPAALGLALGLLAQGLLFAQIDLPQYGMNVTTLLVPLFAIKLVADRIIPRGTAYADVSYKQALALSTTYQAGVVAWVGFWVTYGQGLAITPEVMTFGAAYLMVIAIEPLVDLAVLAGAKTIKGLEHSGLVSDRTLKAA</sequence>
<reference evidence="9" key="1">
    <citation type="journal article" date="2019" name="Int. J. Syst. Evol. Microbiol.">
        <title>The Global Catalogue of Microorganisms (GCM) 10K type strain sequencing project: providing services to taxonomists for standard genome sequencing and annotation.</title>
        <authorList>
            <consortium name="The Broad Institute Genomics Platform"/>
            <consortium name="The Broad Institute Genome Sequencing Center for Infectious Disease"/>
            <person name="Wu L."/>
            <person name="Ma J."/>
        </authorList>
    </citation>
    <scope>NUCLEOTIDE SEQUENCE [LARGE SCALE GENOMIC DNA]</scope>
    <source>
        <strain evidence="9">JCM 17190</strain>
    </source>
</reference>
<proteinExistence type="predicted"/>
<feature type="transmembrane region" description="Helical" evidence="7">
    <location>
        <begin position="185"/>
        <end position="208"/>
    </location>
</feature>
<keyword evidence="9" id="KW-1185">Reference proteome</keyword>
<dbReference type="InterPro" id="IPR002751">
    <property type="entry name" value="CbiM/NikMN"/>
</dbReference>
<dbReference type="Proteomes" id="UP001399917">
    <property type="component" value="Unassembled WGS sequence"/>
</dbReference>
<comment type="caution">
    <text evidence="8">The sequence shown here is derived from an EMBL/GenBank/DDBJ whole genome shotgun (WGS) entry which is preliminary data.</text>
</comment>
<evidence type="ECO:0000256" key="1">
    <source>
        <dbReference type="ARBA" id="ARBA00004651"/>
    </source>
</evidence>
<evidence type="ECO:0000256" key="3">
    <source>
        <dbReference type="ARBA" id="ARBA00022475"/>
    </source>
</evidence>
<gene>
    <name evidence="8" type="ORF">GCM10022404_09240</name>
</gene>
<feature type="transmembrane region" description="Helical" evidence="7">
    <location>
        <begin position="78"/>
        <end position="103"/>
    </location>
</feature>
<organism evidence="8 9">
    <name type="scientific">Celeribacter arenosi</name>
    <dbReference type="NCBI Taxonomy" id="792649"/>
    <lineage>
        <taxon>Bacteria</taxon>
        <taxon>Pseudomonadati</taxon>
        <taxon>Pseudomonadota</taxon>
        <taxon>Alphaproteobacteria</taxon>
        <taxon>Rhodobacterales</taxon>
        <taxon>Roseobacteraceae</taxon>
        <taxon>Celeribacter</taxon>
    </lineage>
</organism>
<keyword evidence="2" id="KW-0813">Transport</keyword>
<protein>
    <submittedName>
        <fullName evidence="8">Energy-coupling factor ABC transporter permease</fullName>
    </submittedName>
</protein>
<dbReference type="Gene3D" id="1.10.1760.20">
    <property type="match status" value="1"/>
</dbReference>
<name>A0ABP7JZD4_9RHOB</name>
<keyword evidence="4 7" id="KW-0812">Transmembrane</keyword>
<evidence type="ECO:0000256" key="5">
    <source>
        <dbReference type="ARBA" id="ARBA00022989"/>
    </source>
</evidence>
<evidence type="ECO:0000313" key="9">
    <source>
        <dbReference type="Proteomes" id="UP001399917"/>
    </source>
</evidence>
<evidence type="ECO:0000256" key="7">
    <source>
        <dbReference type="SAM" id="Phobius"/>
    </source>
</evidence>
<feature type="transmembrane region" description="Helical" evidence="7">
    <location>
        <begin position="48"/>
        <end position="66"/>
    </location>
</feature>